<dbReference type="Proteomes" id="UP000828390">
    <property type="component" value="Unassembled WGS sequence"/>
</dbReference>
<dbReference type="AlphaFoldDB" id="A0A9D4RCI2"/>
<dbReference type="EMBL" id="JAIWYP010000002">
    <property type="protein sequence ID" value="KAH3862423.1"/>
    <property type="molecule type" value="Genomic_DNA"/>
</dbReference>
<reference evidence="1" key="1">
    <citation type="journal article" date="2019" name="bioRxiv">
        <title>The Genome of the Zebra Mussel, Dreissena polymorpha: A Resource for Invasive Species Research.</title>
        <authorList>
            <person name="McCartney M.A."/>
            <person name="Auch B."/>
            <person name="Kono T."/>
            <person name="Mallez S."/>
            <person name="Zhang Y."/>
            <person name="Obille A."/>
            <person name="Becker A."/>
            <person name="Abrahante J.E."/>
            <person name="Garbe J."/>
            <person name="Badalamenti J.P."/>
            <person name="Herman A."/>
            <person name="Mangelson H."/>
            <person name="Liachko I."/>
            <person name="Sullivan S."/>
            <person name="Sone E.D."/>
            <person name="Koren S."/>
            <person name="Silverstein K.A.T."/>
            <person name="Beckman K.B."/>
            <person name="Gohl D.M."/>
        </authorList>
    </citation>
    <scope>NUCLEOTIDE SEQUENCE</scope>
    <source>
        <strain evidence="1">Duluth1</strain>
        <tissue evidence="1">Whole animal</tissue>
    </source>
</reference>
<name>A0A9D4RCI2_DREPO</name>
<evidence type="ECO:0000313" key="2">
    <source>
        <dbReference type="Proteomes" id="UP000828390"/>
    </source>
</evidence>
<organism evidence="1 2">
    <name type="scientific">Dreissena polymorpha</name>
    <name type="common">Zebra mussel</name>
    <name type="synonym">Mytilus polymorpha</name>
    <dbReference type="NCBI Taxonomy" id="45954"/>
    <lineage>
        <taxon>Eukaryota</taxon>
        <taxon>Metazoa</taxon>
        <taxon>Spiralia</taxon>
        <taxon>Lophotrochozoa</taxon>
        <taxon>Mollusca</taxon>
        <taxon>Bivalvia</taxon>
        <taxon>Autobranchia</taxon>
        <taxon>Heteroconchia</taxon>
        <taxon>Euheterodonta</taxon>
        <taxon>Imparidentia</taxon>
        <taxon>Neoheterodontei</taxon>
        <taxon>Myida</taxon>
        <taxon>Dreissenoidea</taxon>
        <taxon>Dreissenidae</taxon>
        <taxon>Dreissena</taxon>
    </lineage>
</organism>
<comment type="caution">
    <text evidence="1">The sequence shown here is derived from an EMBL/GenBank/DDBJ whole genome shotgun (WGS) entry which is preliminary data.</text>
</comment>
<reference evidence="1" key="2">
    <citation type="submission" date="2020-11" db="EMBL/GenBank/DDBJ databases">
        <authorList>
            <person name="McCartney M.A."/>
            <person name="Auch B."/>
            <person name="Kono T."/>
            <person name="Mallez S."/>
            <person name="Becker A."/>
            <person name="Gohl D.M."/>
            <person name="Silverstein K.A.T."/>
            <person name="Koren S."/>
            <person name="Bechman K.B."/>
            <person name="Herman A."/>
            <person name="Abrahante J.E."/>
            <person name="Garbe J."/>
        </authorList>
    </citation>
    <scope>NUCLEOTIDE SEQUENCE</scope>
    <source>
        <strain evidence="1">Duluth1</strain>
        <tissue evidence="1">Whole animal</tissue>
    </source>
</reference>
<sequence length="53" mass="6071">MPDMAWCSTYLSPLSSEWRCAMPDMAWYCTYLYPVNGGVLCLTWPGTVPTYIQ</sequence>
<accession>A0A9D4RCI2</accession>
<proteinExistence type="predicted"/>
<gene>
    <name evidence="1" type="ORF">DPMN_025390</name>
</gene>
<protein>
    <submittedName>
        <fullName evidence="1">Uncharacterized protein</fullName>
    </submittedName>
</protein>
<evidence type="ECO:0000313" key="1">
    <source>
        <dbReference type="EMBL" id="KAH3862423.1"/>
    </source>
</evidence>
<keyword evidence="2" id="KW-1185">Reference proteome</keyword>